<dbReference type="VEuPathDB" id="TriTrypDB:TEOVI_000904500"/>
<organism evidence="2 3">
    <name type="scientific">Trypanosoma equiperdum</name>
    <dbReference type="NCBI Taxonomy" id="5694"/>
    <lineage>
        <taxon>Eukaryota</taxon>
        <taxon>Discoba</taxon>
        <taxon>Euglenozoa</taxon>
        <taxon>Kinetoplastea</taxon>
        <taxon>Metakinetoplastina</taxon>
        <taxon>Trypanosomatida</taxon>
        <taxon>Trypanosomatidae</taxon>
        <taxon>Trypanosoma</taxon>
    </lineage>
</organism>
<feature type="region of interest" description="Disordered" evidence="1">
    <location>
        <begin position="1"/>
        <end position="118"/>
    </location>
</feature>
<accession>A0A1G4HYJ6</accession>
<dbReference type="Proteomes" id="UP000195570">
    <property type="component" value="Unassembled WGS sequence"/>
</dbReference>
<dbReference type="EMBL" id="CZPT02000047">
    <property type="protein sequence ID" value="SCU64368.1"/>
    <property type="molecule type" value="Genomic_DNA"/>
</dbReference>
<evidence type="ECO:0000256" key="1">
    <source>
        <dbReference type="SAM" id="MobiDB-lite"/>
    </source>
</evidence>
<sequence>MHSDDKQAQRYPRTSDAARVHSTLRVGQNTSDKVPYGRLSSQSGPGTPRGDLFPPSNGLSKVEGEETPAAGAWQYPSEPMATPNTRSVQLNGALPVKNEEGETKCSGDAIREEGTKDGGDGVIIGIDAAVEAGVLVANEESGKEDENRESNVNSTPCASGTNETIATATPTLSNATAASVVLTPAVPASTGLRASRRLLDFTGSTNVSNGPRAASRLFDVKPVGGGAQAASQGVGFLRLSKTVPSAASQAVSARMRTSRKNGPTLSATSRGHSSTAHENLPCRNDYTSLRLKEQRRRELYAWNEELRRQDKSDMSADAV</sequence>
<dbReference type="GeneID" id="92382979"/>
<keyword evidence="3" id="KW-1185">Reference proteome</keyword>
<evidence type="ECO:0000313" key="3">
    <source>
        <dbReference type="Proteomes" id="UP000195570"/>
    </source>
</evidence>
<gene>
    <name evidence="2" type="ORF">TEOVI_000904500</name>
</gene>
<protein>
    <submittedName>
        <fullName evidence="2">Uncharacterized protein</fullName>
    </submittedName>
</protein>
<feature type="region of interest" description="Disordered" evidence="1">
    <location>
        <begin position="139"/>
        <end position="163"/>
    </location>
</feature>
<feature type="compositionally biased region" description="Basic and acidic residues" evidence="1">
    <location>
        <begin position="140"/>
        <end position="149"/>
    </location>
</feature>
<dbReference type="AlphaFoldDB" id="A0A1G4HYJ6"/>
<proteinExistence type="predicted"/>
<feature type="compositionally biased region" description="Polar residues" evidence="1">
    <location>
        <begin position="260"/>
        <end position="277"/>
    </location>
</feature>
<feature type="compositionally biased region" description="Basic and acidic residues" evidence="1">
    <location>
        <begin position="97"/>
        <end position="118"/>
    </location>
</feature>
<feature type="region of interest" description="Disordered" evidence="1">
    <location>
        <begin position="249"/>
        <end position="283"/>
    </location>
</feature>
<reference evidence="2" key="1">
    <citation type="submission" date="2016-09" db="EMBL/GenBank/DDBJ databases">
        <authorList>
            <person name="Hebert L."/>
            <person name="Moumen B."/>
        </authorList>
    </citation>
    <scope>NUCLEOTIDE SEQUENCE [LARGE SCALE GENOMIC DNA]</scope>
    <source>
        <strain evidence="2">OVI</strain>
    </source>
</reference>
<name>A0A1G4HYJ6_TRYEQ</name>
<comment type="caution">
    <text evidence="2">The sequence shown here is derived from an EMBL/GenBank/DDBJ whole genome shotgun (WGS) entry which is preliminary data.</text>
</comment>
<evidence type="ECO:0000313" key="2">
    <source>
        <dbReference type="EMBL" id="SCU64368.1"/>
    </source>
</evidence>
<dbReference type="RefSeq" id="XP_067076146.1">
    <property type="nucleotide sequence ID" value="XM_067220045.1"/>
</dbReference>
<feature type="compositionally biased region" description="Polar residues" evidence="1">
    <location>
        <begin position="150"/>
        <end position="163"/>
    </location>
</feature>